<evidence type="ECO:0000313" key="2">
    <source>
        <dbReference type="EMBL" id="TQS81891.1"/>
    </source>
</evidence>
<feature type="transmembrane region" description="Helical" evidence="1">
    <location>
        <begin position="1147"/>
        <end position="1168"/>
    </location>
</feature>
<evidence type="ECO:0000313" key="3">
    <source>
        <dbReference type="Proteomes" id="UP000752814"/>
    </source>
</evidence>
<accession>A0A8J8PFE2</accession>
<reference evidence="2" key="1">
    <citation type="submission" date="2016-03" db="EMBL/GenBank/DDBJ databases">
        <authorList>
            <person name="Borrel G."/>
            <person name="Mccann A."/>
            <person name="O'Toole P.W."/>
        </authorList>
    </citation>
    <scope>NUCLEOTIDE SEQUENCE</scope>
    <source>
        <strain evidence="2">183</strain>
    </source>
</reference>
<evidence type="ECO:0000256" key="1">
    <source>
        <dbReference type="SAM" id="Phobius"/>
    </source>
</evidence>
<dbReference type="InterPro" id="IPR036844">
    <property type="entry name" value="Hint_dom_sf"/>
</dbReference>
<sequence length="1392" mass="157285">MIVSDFINALKMQAIPDGYFSERLVAAVKFSESTTKTTFFKNDVDTGLAHAEVYRNVLKQLSACVVSYALSQVREYDFYKCVSVQKTCIDNWFNNHGAEVGQAFLQDYVESVLGTPLDCSDDFLRKLTDEVSEPGFIQNFFIESAASNTLGGKALLVLLKNLDKSGNYFNKVLDAWKSHELFQKMFSDYESYSWIESSKSHFYNGSDIFSEVYDAVKSVCCSRTEVVRQERDVVDIGPTGAPIVGNVDYDYAIFGDPVVYWISNVASSYSLSSNLKPNNEMKLGKHQRDPGCVLAGTKILMQDGSSKPIEAIRKNDKVLSVGGMPAVVSDELIVNPQVKEFYAINDDEPFLSLEHAILTQQGWKCLDPETAQQINPNFEVSLLKIGDIVCKLKERDPDTGELIYENVAVKKINTISKEYVMSYDLHFTDGYKSYHANDYCCLLNYPDITSNTIRKNVRSLFNQYDCDELDMLKVKLDDMGPTLEQMFGKSSVDYVKRKLETPYVEVEKAQNRYLTSDMVQKNFLFDQVIFTDGKDAFTHLHIIQGNVLVHDQTCSEYADVTVPLMDSEGFYFEHEHYKVYLKLLFNGLMAKGIIHDGKSFRTFYALGKSTFSVRLFVDDHWLDFANLKLWFEKNKTGSYVPTAALYMVLDGNEERISERCIFQTILIDKKPIFNATLYINSDIAELCRDEGIFCVDDLSINFSYNYKTLSGTGYIRTAEKDMDYKLQGEFLQYDLLNKEEDQLQSWLFTKKPIAYQLHRGISAATENSISCLRSNLALSVEDLFCIAPPESMEKVYDLNFTKIKNMMLYAIPQNWLGMMCALRPSVGEYGDLTNAEVEMITSDAGMREYLTNNFGKGFITTSLFHSTEPKIHNKFDQTTTATKLDYYWKGVDNDKCFSKNQYYNRISNTVHLHSYMTFVPDLKKYKDDNAESWAKQLYDYILSPQILQMLAIETQSTDKNKLRHIVTMLDILDNRQNVEIDQDSKKVKVSYANSVYIKVLTYNLNFCSTNVKKLPEGSSVDEIRQFVEAIFRNYYLALINGTPFLGKNIPEDIQRKLKEDLVQYMKDQKEYSVETFIVSITTFLDDFANLINDCTGLNFQRLRNFSSRHPTICGLLSLAVISTMLISMIASIYFLINNTGKLDIVSLFEVIVGSAAGITGALSTFAVYRAGKAIFNLETKFQEVLQAMRQLNHAVEDVDIIAIGAKEAGSTERYLVRLGESLGRELTANETGFVKIAVRWSKIVKVASVMAKLVSVVVMGAALGFCIYQTILDFNSGQSTVIKVFEIIDVVCTGLGFFAEIGSGIAGLAGSALVSSAFSVFGIALMAVGIIISLVLAFLPRKQEPTPAEKFVDDHALTFVNNLPMPSNKWIKMKANQEHYLNGGKMCKCVSI</sequence>
<dbReference type="SUPFAM" id="SSF51294">
    <property type="entry name" value="Hedgehog/intein (Hint) domain"/>
    <property type="match status" value="1"/>
</dbReference>
<organism evidence="2 3">
    <name type="scientific">Candidatus Methanomassiliicoccus intestinalis</name>
    <dbReference type="NCBI Taxonomy" id="1406512"/>
    <lineage>
        <taxon>Archaea</taxon>
        <taxon>Methanobacteriati</taxon>
        <taxon>Thermoplasmatota</taxon>
        <taxon>Thermoplasmata</taxon>
        <taxon>Methanomassiliicoccales</taxon>
        <taxon>Methanomassiliicoccaceae</taxon>
        <taxon>Methanomassiliicoccus</taxon>
    </lineage>
</organism>
<dbReference type="EMBL" id="LVVT01000021">
    <property type="protein sequence ID" value="TQS81891.1"/>
    <property type="molecule type" value="Genomic_DNA"/>
</dbReference>
<feature type="transmembrane region" description="Helical" evidence="1">
    <location>
        <begin position="1318"/>
        <end position="1339"/>
    </location>
</feature>
<gene>
    <name evidence="2" type="ORF">A3207_08340</name>
</gene>
<name>A0A8J8PFE2_9ARCH</name>
<dbReference type="Proteomes" id="UP000752814">
    <property type="component" value="Unassembled WGS sequence"/>
</dbReference>
<feature type="transmembrane region" description="Helical" evidence="1">
    <location>
        <begin position="1249"/>
        <end position="1272"/>
    </location>
</feature>
<dbReference type="Gene3D" id="2.170.16.10">
    <property type="entry name" value="Hedgehog/Intein (Hint) domain"/>
    <property type="match status" value="1"/>
</dbReference>
<feature type="transmembrane region" description="Helical" evidence="1">
    <location>
        <begin position="1114"/>
        <end position="1135"/>
    </location>
</feature>
<comment type="caution">
    <text evidence="2">The sequence shown here is derived from an EMBL/GenBank/DDBJ whole genome shotgun (WGS) entry which is preliminary data.</text>
</comment>
<feature type="transmembrane region" description="Helical" evidence="1">
    <location>
        <begin position="1284"/>
        <end position="1306"/>
    </location>
</feature>
<keyword evidence="1" id="KW-0812">Transmembrane</keyword>
<keyword evidence="1" id="KW-1133">Transmembrane helix</keyword>
<keyword evidence="1" id="KW-0472">Membrane</keyword>
<proteinExistence type="predicted"/>
<protein>
    <submittedName>
        <fullName evidence="2">Uncharacterized protein</fullName>
    </submittedName>
</protein>